<comment type="subcellular location">
    <subcellularLocation>
        <location evidence="1">Cytoplasm</location>
    </subcellularLocation>
</comment>
<dbReference type="GO" id="GO:0004674">
    <property type="term" value="F:protein serine/threonine kinase activity"/>
    <property type="evidence" value="ECO:0007669"/>
    <property type="project" value="UniProtKB-KW"/>
</dbReference>
<evidence type="ECO:0000256" key="1">
    <source>
        <dbReference type="ARBA" id="ARBA00004496"/>
    </source>
</evidence>
<dbReference type="Gene3D" id="1.10.510.10">
    <property type="entry name" value="Transferase(Phosphotransferase) domain 1"/>
    <property type="match status" value="1"/>
</dbReference>
<evidence type="ECO:0000256" key="4">
    <source>
        <dbReference type="ARBA" id="ARBA00022679"/>
    </source>
</evidence>
<evidence type="ECO:0000256" key="3">
    <source>
        <dbReference type="ARBA" id="ARBA00022527"/>
    </source>
</evidence>
<dbReference type="InterPro" id="IPR011009">
    <property type="entry name" value="Kinase-like_dom_sf"/>
</dbReference>
<organism evidence="9 10">
    <name type="scientific">Asbolus verrucosus</name>
    <name type="common">Desert ironclad beetle</name>
    <dbReference type="NCBI Taxonomy" id="1661398"/>
    <lineage>
        <taxon>Eukaryota</taxon>
        <taxon>Metazoa</taxon>
        <taxon>Ecdysozoa</taxon>
        <taxon>Arthropoda</taxon>
        <taxon>Hexapoda</taxon>
        <taxon>Insecta</taxon>
        <taxon>Pterygota</taxon>
        <taxon>Neoptera</taxon>
        <taxon>Endopterygota</taxon>
        <taxon>Coleoptera</taxon>
        <taxon>Polyphaga</taxon>
        <taxon>Cucujiformia</taxon>
        <taxon>Tenebrionidae</taxon>
        <taxon>Pimeliinae</taxon>
        <taxon>Asbolus</taxon>
    </lineage>
</organism>
<dbReference type="Gene3D" id="3.10.20.90">
    <property type="entry name" value="Phosphatidylinositol 3-kinase Catalytic Subunit, Chain A, domain 1"/>
    <property type="match status" value="1"/>
</dbReference>
<dbReference type="InterPro" id="IPR051180">
    <property type="entry name" value="IKK"/>
</dbReference>
<dbReference type="PANTHER" id="PTHR22969">
    <property type="entry name" value="IKB KINASE"/>
    <property type="match status" value="1"/>
</dbReference>
<name>A0A482V8J0_ASBVE</name>
<dbReference type="Proteomes" id="UP000292052">
    <property type="component" value="Unassembled WGS sequence"/>
</dbReference>
<dbReference type="GO" id="GO:0005524">
    <property type="term" value="F:ATP binding"/>
    <property type="evidence" value="ECO:0007669"/>
    <property type="project" value="UniProtKB-KW"/>
</dbReference>
<evidence type="ECO:0000256" key="2">
    <source>
        <dbReference type="ARBA" id="ARBA00022490"/>
    </source>
</evidence>
<dbReference type="AlphaFoldDB" id="A0A482V8J0"/>
<proteinExistence type="predicted"/>
<evidence type="ECO:0000259" key="8">
    <source>
        <dbReference type="PROSITE" id="PS50011"/>
    </source>
</evidence>
<evidence type="ECO:0000256" key="5">
    <source>
        <dbReference type="ARBA" id="ARBA00022741"/>
    </source>
</evidence>
<evidence type="ECO:0000256" key="7">
    <source>
        <dbReference type="ARBA" id="ARBA00022840"/>
    </source>
</evidence>
<keyword evidence="3" id="KW-0723">Serine/threonine-protein kinase</keyword>
<dbReference type="STRING" id="1661398.A0A482V8J0"/>
<evidence type="ECO:0000313" key="9">
    <source>
        <dbReference type="EMBL" id="RZB39541.1"/>
    </source>
</evidence>
<keyword evidence="10" id="KW-1185">Reference proteome</keyword>
<keyword evidence="4" id="KW-0808">Transferase</keyword>
<gene>
    <name evidence="9" type="ORF">BDFB_011410</name>
</gene>
<dbReference type="SUPFAM" id="SSF56112">
    <property type="entry name" value="Protein kinase-like (PK-like)"/>
    <property type="match status" value="1"/>
</dbReference>
<dbReference type="InterPro" id="IPR000719">
    <property type="entry name" value="Prot_kinase_dom"/>
</dbReference>
<dbReference type="PROSITE" id="PS50011">
    <property type="entry name" value="PROTEIN_KINASE_DOM"/>
    <property type="match status" value="1"/>
</dbReference>
<keyword evidence="7" id="KW-0067">ATP-binding</keyword>
<comment type="caution">
    <text evidence="9">The sequence shown here is derived from an EMBL/GenBank/DDBJ whole genome shotgun (WGS) entry which is preliminary data.</text>
</comment>
<dbReference type="EMBL" id="QDEB01127538">
    <property type="protein sequence ID" value="RZB39541.1"/>
    <property type="molecule type" value="Genomic_DNA"/>
</dbReference>
<protein>
    <submittedName>
        <fullName evidence="9">Pkinase domain containing protein</fullName>
    </submittedName>
</protein>
<dbReference type="OrthoDB" id="10013850at2759"/>
<dbReference type="GO" id="GO:0005737">
    <property type="term" value="C:cytoplasm"/>
    <property type="evidence" value="ECO:0007669"/>
    <property type="project" value="UniProtKB-SubCell"/>
</dbReference>
<evidence type="ECO:0000256" key="6">
    <source>
        <dbReference type="ARBA" id="ARBA00022777"/>
    </source>
</evidence>
<keyword evidence="5" id="KW-0547">Nucleotide-binding</keyword>
<keyword evidence="6 9" id="KW-0418">Kinase</keyword>
<dbReference type="InterPro" id="IPR041087">
    <property type="entry name" value="TBK1_ULD"/>
</dbReference>
<sequence length="544" mass="64385">MLDDGSTIYKLGDFGTARELPEGQNFTSLHGTEPYLHPHMYKACFFRDADQQFGANTDLWSIGVTLYHIATGLLPFRVYDRSTMLTIFSEMKRNEGIISAVQDRNSGRVDFLKELPETSRLSFGLKRLVTPMIAGLFIHDDHWRQWTFTRYYEEVQRVVSARLIHVFHVHKLQLLKVYVKSDENSADFHSFIREQTEIDYKDQIFFHKSKLVVTFNDNNLPCDGECVFLLNRGSNDLEPSSNIPLVYENLSNFKTKFMSSGQDIQLAYFACRDLVMCKRLMEYQCMVCKYFRCFVQDFCEYSKEELKELRKIYQQLLEKYANTDTYVKILDKIRRVSQTNNVCFIKIFEKFTESFALEVDKVLDNLVKFTTETDFNNKCSDSYLKTVEKELTDMKNLYKNLTRVKMNKQHYDRDKIKIVHCVHTILMILTDKMEPHFEIFVNMIKNWYKCDFSDHLRYLGVLKKHLNHYKKSLDKFERDIEVESDKNMELILNSQKSVICEQKLIATLRRHKAESVDINSLIEENKRLTAQMSDLTLHLHEMKY</sequence>
<dbReference type="PANTHER" id="PTHR22969:SF15">
    <property type="entry name" value="FI05319P"/>
    <property type="match status" value="1"/>
</dbReference>
<accession>A0A482V8J0</accession>
<dbReference type="Pfam" id="PF00069">
    <property type="entry name" value="Pkinase"/>
    <property type="match status" value="1"/>
</dbReference>
<feature type="domain" description="Protein kinase" evidence="8">
    <location>
        <begin position="1"/>
        <end position="133"/>
    </location>
</feature>
<keyword evidence="2" id="KW-0963">Cytoplasm</keyword>
<dbReference type="Pfam" id="PF18396">
    <property type="entry name" value="TBK1_ULD"/>
    <property type="match status" value="1"/>
</dbReference>
<evidence type="ECO:0000313" key="10">
    <source>
        <dbReference type="Proteomes" id="UP000292052"/>
    </source>
</evidence>
<reference evidence="9 10" key="1">
    <citation type="submission" date="2017-03" db="EMBL/GenBank/DDBJ databases">
        <title>Genome of the blue death feigning beetle - Asbolus verrucosus.</title>
        <authorList>
            <person name="Rider S.D."/>
        </authorList>
    </citation>
    <scope>NUCLEOTIDE SEQUENCE [LARGE SCALE GENOMIC DNA]</scope>
    <source>
        <strain evidence="9">Butters</strain>
        <tissue evidence="9">Head and leg muscle</tissue>
    </source>
</reference>